<reference evidence="2" key="2">
    <citation type="journal article" date="2023" name="Infect Dis Poverty">
        <title>Chromosome-scale genome of the human blood fluke Schistosoma mekongi and its implications for public health.</title>
        <authorList>
            <person name="Zhou M."/>
            <person name="Xu L."/>
            <person name="Xu D."/>
            <person name="Chen W."/>
            <person name="Khan J."/>
            <person name="Hu Y."/>
            <person name="Huang H."/>
            <person name="Wei H."/>
            <person name="Zhang Y."/>
            <person name="Chusongsang P."/>
            <person name="Tanasarnprasert K."/>
            <person name="Hu X."/>
            <person name="Limpanont Y."/>
            <person name="Lv Z."/>
        </authorList>
    </citation>
    <scope>NUCLEOTIDE SEQUENCE</scope>
    <source>
        <strain evidence="2">LV_2022a</strain>
    </source>
</reference>
<feature type="chain" id="PRO_5042132532" description="Saposin B-type domain-containing protein" evidence="1">
    <location>
        <begin position="20"/>
        <end position="118"/>
    </location>
</feature>
<protein>
    <recommendedName>
        <fullName evidence="4">Saposin B-type domain-containing protein</fullName>
    </recommendedName>
</protein>
<evidence type="ECO:0008006" key="4">
    <source>
        <dbReference type="Google" id="ProtNLM"/>
    </source>
</evidence>
<dbReference type="Proteomes" id="UP001292079">
    <property type="component" value="Unassembled WGS sequence"/>
</dbReference>
<keyword evidence="3" id="KW-1185">Reference proteome</keyword>
<reference evidence="2" key="1">
    <citation type="submission" date="2022-04" db="EMBL/GenBank/DDBJ databases">
        <authorList>
            <person name="Xu L."/>
            <person name="Lv Z."/>
        </authorList>
    </citation>
    <scope>NUCLEOTIDE SEQUENCE</scope>
    <source>
        <strain evidence="2">LV_2022a</strain>
    </source>
</reference>
<evidence type="ECO:0000256" key="1">
    <source>
        <dbReference type="SAM" id="SignalP"/>
    </source>
</evidence>
<organism evidence="2 3">
    <name type="scientific">Schistosoma mekongi</name>
    <name type="common">Parasitic worm</name>
    <dbReference type="NCBI Taxonomy" id="38744"/>
    <lineage>
        <taxon>Eukaryota</taxon>
        <taxon>Metazoa</taxon>
        <taxon>Spiralia</taxon>
        <taxon>Lophotrochozoa</taxon>
        <taxon>Platyhelminthes</taxon>
        <taxon>Trematoda</taxon>
        <taxon>Digenea</taxon>
        <taxon>Strigeidida</taxon>
        <taxon>Schistosomatoidea</taxon>
        <taxon>Schistosomatidae</taxon>
        <taxon>Schistosoma</taxon>
    </lineage>
</organism>
<feature type="signal peptide" evidence="1">
    <location>
        <begin position="1"/>
        <end position="19"/>
    </location>
</feature>
<keyword evidence="1" id="KW-0732">Signal</keyword>
<dbReference type="SUPFAM" id="SSF47862">
    <property type="entry name" value="Saposin"/>
    <property type="match status" value="1"/>
</dbReference>
<dbReference type="EMBL" id="JALJAT010000005">
    <property type="protein sequence ID" value="KAK4469533.1"/>
    <property type="molecule type" value="Genomic_DNA"/>
</dbReference>
<proteinExistence type="predicted"/>
<comment type="caution">
    <text evidence="2">The sequence shown here is derived from an EMBL/GenBank/DDBJ whole genome shotgun (WGS) entry which is preliminary data.</text>
</comment>
<gene>
    <name evidence="2" type="ORF">MN116_007076</name>
</gene>
<evidence type="ECO:0000313" key="3">
    <source>
        <dbReference type="Proteomes" id="UP001292079"/>
    </source>
</evidence>
<sequence length="118" mass="13539">MFIIQLIVLTICTMILSHSAVTDDKSELQIDRNEIECDICMGVMSLGKLFLVSPIMDKIKKKLIEGMCTLPLIVTQRCIHWGKHQIDQMVFRLLKQQSSQLCMYASFCLNDTSLRLDD</sequence>
<name>A0AAE1Z8X2_SCHME</name>
<dbReference type="InterPro" id="IPR011001">
    <property type="entry name" value="Saposin-like"/>
</dbReference>
<evidence type="ECO:0000313" key="2">
    <source>
        <dbReference type="EMBL" id="KAK4469533.1"/>
    </source>
</evidence>
<accession>A0AAE1Z8X2</accession>
<dbReference type="AlphaFoldDB" id="A0AAE1Z8X2"/>